<evidence type="ECO:0000256" key="1">
    <source>
        <dbReference type="SAM" id="MobiDB-lite"/>
    </source>
</evidence>
<accession>A0AAV4GCD1</accession>
<keyword evidence="2" id="KW-1133">Transmembrane helix</keyword>
<feature type="compositionally biased region" description="Polar residues" evidence="1">
    <location>
        <begin position="52"/>
        <end position="61"/>
    </location>
</feature>
<keyword evidence="2" id="KW-0812">Transmembrane</keyword>
<protein>
    <submittedName>
        <fullName evidence="3">Uncharacterized protein</fullName>
    </submittedName>
</protein>
<dbReference type="AlphaFoldDB" id="A0AAV4GCD1"/>
<proteinExistence type="predicted"/>
<gene>
    <name evidence="3" type="ORF">ElyMa_002383200</name>
</gene>
<feature type="compositionally biased region" description="Acidic residues" evidence="1">
    <location>
        <begin position="91"/>
        <end position="117"/>
    </location>
</feature>
<comment type="caution">
    <text evidence="3">The sequence shown here is derived from an EMBL/GenBank/DDBJ whole genome shotgun (WGS) entry which is preliminary data.</text>
</comment>
<keyword evidence="4" id="KW-1185">Reference proteome</keyword>
<evidence type="ECO:0000313" key="4">
    <source>
        <dbReference type="Proteomes" id="UP000762676"/>
    </source>
</evidence>
<feature type="transmembrane region" description="Helical" evidence="2">
    <location>
        <begin position="130"/>
        <end position="159"/>
    </location>
</feature>
<keyword evidence="2" id="KW-0472">Membrane</keyword>
<evidence type="ECO:0000313" key="3">
    <source>
        <dbReference type="EMBL" id="GFR83149.1"/>
    </source>
</evidence>
<dbReference type="Proteomes" id="UP000762676">
    <property type="component" value="Unassembled WGS sequence"/>
</dbReference>
<sequence>MLSTRVSWPDLENKDSPDVHVLPLSWQGYPGITDRPAWKAFRRHFSSGDAASMTTSGSKRPNQLLFPPTPRIFVGTGIRKSYRHTILKHEEEDDEREEEEEEREEYDDDDDDDDTDDDEKKKKKKKEKNMMMMMMMMMILMMMMMMIMMMMMMMMMMIIMEVNKA</sequence>
<feature type="region of interest" description="Disordered" evidence="1">
    <location>
        <begin position="84"/>
        <end position="125"/>
    </location>
</feature>
<evidence type="ECO:0000256" key="2">
    <source>
        <dbReference type="SAM" id="Phobius"/>
    </source>
</evidence>
<name>A0AAV4GCD1_9GAST</name>
<organism evidence="3 4">
    <name type="scientific">Elysia marginata</name>
    <dbReference type="NCBI Taxonomy" id="1093978"/>
    <lineage>
        <taxon>Eukaryota</taxon>
        <taxon>Metazoa</taxon>
        <taxon>Spiralia</taxon>
        <taxon>Lophotrochozoa</taxon>
        <taxon>Mollusca</taxon>
        <taxon>Gastropoda</taxon>
        <taxon>Heterobranchia</taxon>
        <taxon>Euthyneura</taxon>
        <taxon>Panpulmonata</taxon>
        <taxon>Sacoglossa</taxon>
        <taxon>Placobranchoidea</taxon>
        <taxon>Plakobranchidae</taxon>
        <taxon>Elysia</taxon>
    </lineage>
</organism>
<reference evidence="3 4" key="1">
    <citation type="journal article" date="2021" name="Elife">
        <title>Chloroplast acquisition without the gene transfer in kleptoplastic sea slugs, Plakobranchus ocellatus.</title>
        <authorList>
            <person name="Maeda T."/>
            <person name="Takahashi S."/>
            <person name="Yoshida T."/>
            <person name="Shimamura S."/>
            <person name="Takaki Y."/>
            <person name="Nagai Y."/>
            <person name="Toyoda A."/>
            <person name="Suzuki Y."/>
            <person name="Arimoto A."/>
            <person name="Ishii H."/>
            <person name="Satoh N."/>
            <person name="Nishiyama T."/>
            <person name="Hasebe M."/>
            <person name="Maruyama T."/>
            <person name="Minagawa J."/>
            <person name="Obokata J."/>
            <person name="Shigenobu S."/>
        </authorList>
    </citation>
    <scope>NUCLEOTIDE SEQUENCE [LARGE SCALE GENOMIC DNA]</scope>
</reference>
<feature type="region of interest" description="Disordered" evidence="1">
    <location>
        <begin position="49"/>
        <end position="72"/>
    </location>
</feature>
<dbReference type="EMBL" id="BMAT01004915">
    <property type="protein sequence ID" value="GFR83149.1"/>
    <property type="molecule type" value="Genomic_DNA"/>
</dbReference>